<protein>
    <submittedName>
        <fullName evidence="2">Uncharacterized protein</fullName>
    </submittedName>
</protein>
<keyword evidence="1" id="KW-1133">Transmembrane helix</keyword>
<dbReference type="Proteomes" id="UP000295165">
    <property type="component" value="Unassembled WGS sequence"/>
</dbReference>
<proteinExistence type="predicted"/>
<accession>A0A4R8R4M1</accession>
<sequence length="72" mass="7601">MVKLNPMRAVALIAVGSVLMIIGSVVGLVSGSHLLFVCMTGVVGVTCLAVAMYLYRQLSGPSKNHNQLLDDQ</sequence>
<feature type="transmembrane region" description="Helical" evidence="1">
    <location>
        <begin position="34"/>
        <end position="55"/>
    </location>
</feature>
<keyword evidence="3" id="KW-1185">Reference proteome</keyword>
<gene>
    <name evidence="2" type="ORF">CCUG63697_02607</name>
</gene>
<evidence type="ECO:0000313" key="3">
    <source>
        <dbReference type="Proteomes" id="UP000295165"/>
    </source>
</evidence>
<dbReference type="AlphaFoldDB" id="A0A4R8R4M1"/>
<reference evidence="2 3" key="1">
    <citation type="journal article" date="2019" name="Sci. Rep.">
        <title>Extended insight into the Mycobacterium chelonae-abscessus complex through whole genome sequencing of Mycobacterium salmoniphilum outbreak and Mycobacterium salmoniphilum-like strains.</title>
        <authorList>
            <person name="Behra P.R.K."/>
            <person name="Das S."/>
            <person name="Pettersson B.M.F."/>
            <person name="Shirreff L."/>
            <person name="DuCote T."/>
            <person name="Jacobsson K.G."/>
            <person name="Ennis D.G."/>
            <person name="Kirsebom L.A."/>
        </authorList>
    </citation>
    <scope>NUCLEOTIDE SEQUENCE [LARGE SCALE GENOMIC DNA]</scope>
    <source>
        <strain evidence="2 3">CCUG 63697</strain>
    </source>
</reference>
<feature type="transmembrane region" description="Helical" evidence="1">
    <location>
        <begin position="9"/>
        <end position="28"/>
    </location>
</feature>
<dbReference type="EMBL" id="PECC01000027">
    <property type="protein sequence ID" value="TDZ51091.1"/>
    <property type="molecule type" value="Genomic_DNA"/>
</dbReference>
<organism evidence="2 3">
    <name type="scientific">Mycobacteroides franklinii</name>
    <dbReference type="NCBI Taxonomy" id="948102"/>
    <lineage>
        <taxon>Bacteria</taxon>
        <taxon>Bacillati</taxon>
        <taxon>Actinomycetota</taxon>
        <taxon>Actinomycetes</taxon>
        <taxon>Mycobacteriales</taxon>
        <taxon>Mycobacteriaceae</taxon>
        <taxon>Mycobacteroides</taxon>
    </lineage>
</organism>
<evidence type="ECO:0000256" key="1">
    <source>
        <dbReference type="SAM" id="Phobius"/>
    </source>
</evidence>
<comment type="caution">
    <text evidence="2">The sequence shown here is derived from an EMBL/GenBank/DDBJ whole genome shotgun (WGS) entry which is preliminary data.</text>
</comment>
<keyword evidence="1" id="KW-0812">Transmembrane</keyword>
<name>A0A4R8R4M1_9MYCO</name>
<evidence type="ECO:0000313" key="2">
    <source>
        <dbReference type="EMBL" id="TDZ51091.1"/>
    </source>
</evidence>
<keyword evidence="1" id="KW-0472">Membrane</keyword>